<sequence>MTAMCVSCSAWMLSLLLHLLICFHQSSSVPTVPPLHEFNIKVNKLGEIVENQRCQCFNVSVSQEKCSFPSYFIDGLNFLRPKVLESKKQNTINDLIFMLGEMELSFQKSVSFCSSSVKTKALVSPKCLHRKLEFLKQQMNSDPYIIAQQSLPTVDCEVLQ</sequence>
<dbReference type="AlphaFoldDB" id="A0A6G1PU69"/>
<evidence type="ECO:0000313" key="2">
    <source>
        <dbReference type="EMBL" id="KAF3693528.1"/>
    </source>
</evidence>
<gene>
    <name evidence="2" type="ORF">EXN66_Car009204</name>
</gene>
<feature type="chain" id="PRO_5026103954" evidence="1">
    <location>
        <begin position="29"/>
        <end position="160"/>
    </location>
</feature>
<evidence type="ECO:0000313" key="3">
    <source>
        <dbReference type="Proteomes" id="UP000503349"/>
    </source>
</evidence>
<evidence type="ECO:0000256" key="1">
    <source>
        <dbReference type="SAM" id="SignalP"/>
    </source>
</evidence>
<feature type="signal peptide" evidence="1">
    <location>
        <begin position="1"/>
        <end position="28"/>
    </location>
</feature>
<name>A0A6G1PU69_CHAAH</name>
<organism evidence="2 3">
    <name type="scientific">Channa argus</name>
    <name type="common">Northern snakehead</name>
    <name type="synonym">Ophicephalus argus</name>
    <dbReference type="NCBI Taxonomy" id="215402"/>
    <lineage>
        <taxon>Eukaryota</taxon>
        <taxon>Metazoa</taxon>
        <taxon>Chordata</taxon>
        <taxon>Craniata</taxon>
        <taxon>Vertebrata</taxon>
        <taxon>Euteleostomi</taxon>
        <taxon>Actinopterygii</taxon>
        <taxon>Neopterygii</taxon>
        <taxon>Teleostei</taxon>
        <taxon>Neoteleostei</taxon>
        <taxon>Acanthomorphata</taxon>
        <taxon>Anabantaria</taxon>
        <taxon>Anabantiformes</taxon>
        <taxon>Channoidei</taxon>
        <taxon>Channidae</taxon>
        <taxon>Channa</taxon>
    </lineage>
</organism>
<keyword evidence="3" id="KW-1185">Reference proteome</keyword>
<accession>A0A6G1PU69</accession>
<reference evidence="3" key="2">
    <citation type="submission" date="2019-02" db="EMBL/GenBank/DDBJ databases">
        <title>Opniocepnalus argus Var Kimnra genome.</title>
        <authorList>
            <person name="Zhou C."/>
            <person name="Xiao S."/>
        </authorList>
    </citation>
    <scope>NUCLEOTIDE SEQUENCE [LARGE SCALE GENOMIC DNA]</scope>
</reference>
<proteinExistence type="predicted"/>
<reference evidence="2 3" key="1">
    <citation type="submission" date="2019-02" db="EMBL/GenBank/DDBJ databases">
        <title>Opniocepnalus argus genome.</title>
        <authorList>
            <person name="Zhou C."/>
            <person name="Xiao S."/>
        </authorList>
    </citation>
    <scope>NUCLEOTIDE SEQUENCE [LARGE SCALE GENOMIC DNA]</scope>
    <source>
        <strain evidence="2">OARG1902GOOAL</strain>
        <tissue evidence="2">Muscle</tissue>
    </source>
</reference>
<keyword evidence="1" id="KW-0732">Signal</keyword>
<dbReference type="Proteomes" id="UP000503349">
    <property type="component" value="Chromosome 9"/>
</dbReference>
<dbReference type="EMBL" id="CM015720">
    <property type="protein sequence ID" value="KAF3693528.1"/>
    <property type="molecule type" value="Genomic_DNA"/>
</dbReference>
<protein>
    <submittedName>
        <fullName evidence="2">Uncharacterized protein</fullName>
    </submittedName>
</protein>